<evidence type="ECO:0000313" key="1">
    <source>
        <dbReference type="EMBL" id="BAD13266.1"/>
    </source>
</evidence>
<evidence type="ECO:0000313" key="2">
    <source>
        <dbReference type="Proteomes" id="UP000000763"/>
    </source>
</evidence>
<sequence>MALLMWSNLAPRSGYGCVPFDLTDFRDHSSSPAKTLGFSAFDVDAANNKNNNHDTDDEDACLDDVSRLQHLFEEKGLVAVENTDMALRKG</sequence>
<organism evidence="1 2">
    <name type="scientific">Oryza sativa subsp. japonica</name>
    <name type="common">Rice</name>
    <dbReference type="NCBI Taxonomy" id="39947"/>
    <lineage>
        <taxon>Eukaryota</taxon>
        <taxon>Viridiplantae</taxon>
        <taxon>Streptophyta</taxon>
        <taxon>Embryophyta</taxon>
        <taxon>Tracheophyta</taxon>
        <taxon>Spermatophyta</taxon>
        <taxon>Magnoliopsida</taxon>
        <taxon>Liliopsida</taxon>
        <taxon>Poales</taxon>
        <taxon>Poaceae</taxon>
        <taxon>BOP clade</taxon>
        <taxon>Oryzoideae</taxon>
        <taxon>Oryzeae</taxon>
        <taxon>Oryzinae</taxon>
        <taxon>Oryza</taxon>
        <taxon>Oryza sativa</taxon>
    </lineage>
</organism>
<protein>
    <submittedName>
        <fullName evidence="1">Uncharacterized protein</fullName>
    </submittedName>
</protein>
<name>Q6YWN3_ORYSJ</name>
<dbReference type="EMBL" id="AP005754">
    <property type="protein sequence ID" value="BAD13266.1"/>
    <property type="molecule type" value="Genomic_DNA"/>
</dbReference>
<accession>Q6YWN3</accession>
<reference evidence="2" key="2">
    <citation type="journal article" date="2008" name="Nucleic Acids Res.">
        <title>The rice annotation project database (RAP-DB): 2008 update.</title>
        <authorList>
            <consortium name="The rice annotation project (RAP)"/>
        </authorList>
    </citation>
    <scope>GENOME REANNOTATION</scope>
    <source>
        <strain evidence="2">cv. Nipponbare</strain>
    </source>
</reference>
<gene>
    <name evidence="1" type="primary">OSJNBa0089L03.31</name>
</gene>
<dbReference type="Proteomes" id="UP000000763">
    <property type="component" value="Chromosome 8"/>
</dbReference>
<dbReference type="AlphaFoldDB" id="Q6YWN3"/>
<proteinExistence type="predicted"/>
<reference evidence="2" key="1">
    <citation type="journal article" date="2005" name="Nature">
        <title>The map-based sequence of the rice genome.</title>
        <authorList>
            <consortium name="International rice genome sequencing project (IRGSP)"/>
            <person name="Matsumoto T."/>
            <person name="Wu J."/>
            <person name="Kanamori H."/>
            <person name="Katayose Y."/>
            <person name="Fujisawa M."/>
            <person name="Namiki N."/>
            <person name="Mizuno H."/>
            <person name="Yamamoto K."/>
            <person name="Antonio B.A."/>
            <person name="Baba T."/>
            <person name="Sakata K."/>
            <person name="Nagamura Y."/>
            <person name="Aoki H."/>
            <person name="Arikawa K."/>
            <person name="Arita K."/>
            <person name="Bito T."/>
            <person name="Chiden Y."/>
            <person name="Fujitsuka N."/>
            <person name="Fukunaka R."/>
            <person name="Hamada M."/>
            <person name="Harada C."/>
            <person name="Hayashi A."/>
            <person name="Hijishita S."/>
            <person name="Honda M."/>
            <person name="Hosokawa S."/>
            <person name="Ichikawa Y."/>
            <person name="Idonuma A."/>
            <person name="Iijima M."/>
            <person name="Ikeda M."/>
            <person name="Ikeno M."/>
            <person name="Ito K."/>
            <person name="Ito S."/>
            <person name="Ito T."/>
            <person name="Ito Y."/>
            <person name="Ito Y."/>
            <person name="Iwabuchi A."/>
            <person name="Kamiya K."/>
            <person name="Karasawa W."/>
            <person name="Kurita K."/>
            <person name="Katagiri S."/>
            <person name="Kikuta A."/>
            <person name="Kobayashi H."/>
            <person name="Kobayashi N."/>
            <person name="Machita K."/>
            <person name="Maehara T."/>
            <person name="Masukawa M."/>
            <person name="Mizubayashi T."/>
            <person name="Mukai Y."/>
            <person name="Nagasaki H."/>
            <person name="Nagata Y."/>
            <person name="Naito S."/>
            <person name="Nakashima M."/>
            <person name="Nakama Y."/>
            <person name="Nakamichi Y."/>
            <person name="Nakamura M."/>
            <person name="Meguro A."/>
            <person name="Negishi M."/>
            <person name="Ohta I."/>
            <person name="Ohta T."/>
            <person name="Okamoto M."/>
            <person name="Ono N."/>
            <person name="Saji S."/>
            <person name="Sakaguchi M."/>
            <person name="Sakai K."/>
            <person name="Shibata M."/>
            <person name="Shimokawa T."/>
            <person name="Song J."/>
            <person name="Takazaki Y."/>
            <person name="Terasawa K."/>
            <person name="Tsugane M."/>
            <person name="Tsuji K."/>
            <person name="Ueda S."/>
            <person name="Waki K."/>
            <person name="Yamagata H."/>
            <person name="Yamamoto M."/>
            <person name="Yamamoto S."/>
            <person name="Yamane H."/>
            <person name="Yoshiki S."/>
            <person name="Yoshihara R."/>
            <person name="Yukawa K."/>
            <person name="Zhong H."/>
            <person name="Yano M."/>
            <person name="Yuan Q."/>
            <person name="Ouyang S."/>
            <person name="Liu J."/>
            <person name="Jones K.M."/>
            <person name="Gansberger K."/>
            <person name="Moffat K."/>
            <person name="Hill J."/>
            <person name="Bera J."/>
            <person name="Fadrosh D."/>
            <person name="Jin S."/>
            <person name="Johri S."/>
            <person name="Kim M."/>
            <person name="Overton L."/>
            <person name="Reardon M."/>
            <person name="Tsitrin T."/>
            <person name="Vuong H."/>
            <person name="Weaver B."/>
            <person name="Ciecko A."/>
            <person name="Tallon L."/>
            <person name="Jackson J."/>
            <person name="Pai G."/>
            <person name="Aken S.V."/>
            <person name="Utterback T."/>
            <person name="Reidmuller S."/>
            <person name="Feldblyum T."/>
            <person name="Hsiao J."/>
            <person name="Zismann V."/>
            <person name="Iobst S."/>
            <person name="de Vazeille A.R."/>
            <person name="Buell C.R."/>
            <person name="Ying K."/>
            <person name="Li Y."/>
            <person name="Lu T."/>
            <person name="Huang Y."/>
            <person name="Zhao Q."/>
            <person name="Feng Q."/>
            <person name="Zhang L."/>
            <person name="Zhu J."/>
            <person name="Weng Q."/>
            <person name="Mu J."/>
            <person name="Lu Y."/>
            <person name="Fan D."/>
            <person name="Liu Y."/>
            <person name="Guan J."/>
            <person name="Zhang Y."/>
            <person name="Yu S."/>
            <person name="Liu X."/>
            <person name="Zhang Y."/>
            <person name="Hong G."/>
            <person name="Han B."/>
            <person name="Choisne N."/>
            <person name="Demange N."/>
            <person name="Orjeda G."/>
            <person name="Samain S."/>
            <person name="Cattolico L."/>
            <person name="Pelletier E."/>
            <person name="Couloux A."/>
            <person name="Segurens B."/>
            <person name="Wincker P."/>
            <person name="D'Hont A."/>
            <person name="Scarpelli C."/>
            <person name="Weissenbach J."/>
            <person name="Salanoubat M."/>
            <person name="Quetier F."/>
            <person name="Yu Y."/>
            <person name="Kim H.R."/>
            <person name="Rambo T."/>
            <person name="Currie J."/>
            <person name="Collura K."/>
            <person name="Luo M."/>
            <person name="Yang T."/>
            <person name="Ammiraju J.S.S."/>
            <person name="Engler F."/>
            <person name="Soderlund C."/>
            <person name="Wing R.A."/>
            <person name="Palmer L.E."/>
            <person name="de la Bastide M."/>
            <person name="Spiegel L."/>
            <person name="Nascimento L."/>
            <person name="Zutavern T."/>
            <person name="O'Shaughnessy A."/>
            <person name="Dike S."/>
            <person name="Dedhia N."/>
            <person name="Preston R."/>
            <person name="Balija V."/>
            <person name="McCombie W.R."/>
            <person name="Chow T."/>
            <person name="Chen H."/>
            <person name="Chung M."/>
            <person name="Chen C."/>
            <person name="Shaw J."/>
            <person name="Wu H."/>
            <person name="Hsiao K."/>
            <person name="Chao Y."/>
            <person name="Chu M."/>
            <person name="Cheng C."/>
            <person name="Hour A."/>
            <person name="Lee P."/>
            <person name="Lin S."/>
            <person name="Lin Y."/>
            <person name="Liou J."/>
            <person name="Liu S."/>
            <person name="Hsing Y."/>
            <person name="Raghuvanshi S."/>
            <person name="Mohanty A."/>
            <person name="Bharti A.K."/>
            <person name="Gaur A."/>
            <person name="Gupta V."/>
            <person name="Kumar D."/>
            <person name="Ravi V."/>
            <person name="Vij S."/>
            <person name="Kapur A."/>
            <person name="Khurana P."/>
            <person name="Khurana P."/>
            <person name="Khurana J.P."/>
            <person name="Tyagi A.K."/>
            <person name="Gaikwad K."/>
            <person name="Singh A."/>
            <person name="Dalal V."/>
            <person name="Srivastava S."/>
            <person name="Dixit A."/>
            <person name="Pal A.K."/>
            <person name="Ghazi I.A."/>
            <person name="Yadav M."/>
            <person name="Pandit A."/>
            <person name="Bhargava A."/>
            <person name="Sureshbabu K."/>
            <person name="Batra K."/>
            <person name="Sharma T.R."/>
            <person name="Mohapatra T."/>
            <person name="Singh N.K."/>
            <person name="Messing J."/>
            <person name="Nelson A.B."/>
            <person name="Fuks G."/>
            <person name="Kavchok S."/>
            <person name="Keizer G."/>
            <person name="Linton E."/>
            <person name="Llaca V."/>
            <person name="Song R."/>
            <person name="Tanyolac B."/>
            <person name="Young S."/>
            <person name="Ho-Il K."/>
            <person name="Hahn J.H."/>
            <person name="Sangsakoo G."/>
            <person name="Vanavichit A."/>
            <person name="de Mattos Luiz.A.T."/>
            <person name="Zimmer P.D."/>
            <person name="Malone G."/>
            <person name="Dellagostin O."/>
            <person name="de Oliveira A.C."/>
            <person name="Bevan M."/>
            <person name="Bancroft I."/>
            <person name="Minx P."/>
            <person name="Cordum H."/>
            <person name="Wilson R."/>
            <person name="Cheng Z."/>
            <person name="Jin W."/>
            <person name="Jiang J."/>
            <person name="Leong S.A."/>
            <person name="Iwama H."/>
            <person name="Gojobori T."/>
            <person name="Itoh T."/>
            <person name="Niimura Y."/>
            <person name="Fujii Y."/>
            <person name="Habara T."/>
            <person name="Sakai H."/>
            <person name="Sato Y."/>
            <person name="Wilson G."/>
            <person name="Kumar K."/>
            <person name="McCouch S."/>
            <person name="Juretic N."/>
            <person name="Hoen D."/>
            <person name="Wright S."/>
            <person name="Bruskiewich R."/>
            <person name="Bureau T."/>
            <person name="Miyao A."/>
            <person name="Hirochika H."/>
            <person name="Nishikawa T."/>
            <person name="Kadowaki K."/>
            <person name="Sugiura M."/>
            <person name="Burr B."/>
            <person name="Sasaki T."/>
        </authorList>
    </citation>
    <scope>NUCLEOTIDE SEQUENCE [LARGE SCALE GENOMIC DNA]</scope>
    <source>
        <strain evidence="2">cv. Nipponbare</strain>
    </source>
</reference>